<evidence type="ECO:0000313" key="5">
    <source>
        <dbReference type="EMBL" id="ELR24683.1"/>
    </source>
</evidence>
<protein>
    <submittedName>
        <fullName evidence="5">Gelation factor, putative</fullName>
    </submittedName>
</protein>
<feature type="repeat" description="Filamin" evidence="3">
    <location>
        <begin position="250"/>
        <end position="350"/>
    </location>
</feature>
<evidence type="ECO:0000256" key="2">
    <source>
        <dbReference type="ARBA" id="ARBA00023203"/>
    </source>
</evidence>
<organism evidence="5 6">
    <name type="scientific">Acanthamoeba castellanii (strain ATCC 30010 / Neff)</name>
    <dbReference type="NCBI Taxonomy" id="1257118"/>
    <lineage>
        <taxon>Eukaryota</taxon>
        <taxon>Amoebozoa</taxon>
        <taxon>Discosea</taxon>
        <taxon>Longamoebia</taxon>
        <taxon>Centramoebida</taxon>
        <taxon>Acanthamoebidae</taxon>
        <taxon>Acanthamoeba</taxon>
    </lineage>
</organism>
<evidence type="ECO:0000256" key="1">
    <source>
        <dbReference type="ARBA" id="ARBA00022737"/>
    </source>
</evidence>
<dbReference type="Gene3D" id="1.10.418.10">
    <property type="entry name" value="Calponin-like domain"/>
    <property type="match status" value="2"/>
</dbReference>
<dbReference type="KEGG" id="acan:ACA1_173100"/>
<dbReference type="GO" id="GO:0051015">
    <property type="term" value="F:actin filament binding"/>
    <property type="evidence" value="ECO:0007669"/>
    <property type="project" value="InterPro"/>
</dbReference>
<dbReference type="SUPFAM" id="SSF47576">
    <property type="entry name" value="Calponin-homology domain, CH-domain"/>
    <property type="match status" value="1"/>
</dbReference>
<evidence type="ECO:0000256" key="3">
    <source>
        <dbReference type="PROSITE-ProRule" id="PRU00087"/>
    </source>
</evidence>
<dbReference type="RefSeq" id="XP_004356583.1">
    <property type="nucleotide sequence ID" value="XM_004356530.1"/>
</dbReference>
<dbReference type="GO" id="GO:0030036">
    <property type="term" value="P:actin cytoskeleton organization"/>
    <property type="evidence" value="ECO:0007669"/>
    <property type="project" value="InterPro"/>
</dbReference>
<feature type="domain" description="Calponin-homology (CH)" evidence="4">
    <location>
        <begin position="129"/>
        <end position="236"/>
    </location>
</feature>
<dbReference type="InterPro" id="IPR017868">
    <property type="entry name" value="Filamin/ABP280_repeat-like"/>
</dbReference>
<dbReference type="InterPro" id="IPR036872">
    <property type="entry name" value="CH_dom_sf"/>
</dbReference>
<dbReference type="PROSITE" id="PS00019">
    <property type="entry name" value="ACTININ_1"/>
    <property type="match status" value="1"/>
</dbReference>
<dbReference type="InterPro" id="IPR001589">
    <property type="entry name" value="Actinin_actin-bd_CS"/>
</dbReference>
<dbReference type="InterPro" id="IPR001715">
    <property type="entry name" value="CH_dom"/>
</dbReference>
<dbReference type="SMART" id="SM00557">
    <property type="entry name" value="IG_FLMN"/>
    <property type="match status" value="4"/>
</dbReference>
<dbReference type="VEuPathDB" id="AmoebaDB:ACA1_173100"/>
<dbReference type="PANTHER" id="PTHR38537">
    <property type="entry name" value="JITTERBUG, ISOFORM N"/>
    <property type="match status" value="1"/>
</dbReference>
<dbReference type="GeneID" id="14925707"/>
<dbReference type="PROSITE" id="PS50194">
    <property type="entry name" value="FILAMIN_REPEAT"/>
    <property type="match status" value="5"/>
</dbReference>
<dbReference type="InterPro" id="IPR013783">
    <property type="entry name" value="Ig-like_fold"/>
</dbReference>
<keyword evidence="6" id="KW-1185">Reference proteome</keyword>
<proteinExistence type="predicted"/>
<dbReference type="EMBL" id="KB007811">
    <property type="protein sequence ID" value="ELR24683.1"/>
    <property type="molecule type" value="Genomic_DNA"/>
</dbReference>
<dbReference type="Gene3D" id="2.60.40.10">
    <property type="entry name" value="Immunoglobulins"/>
    <property type="match status" value="5"/>
</dbReference>
<dbReference type="OMA" id="GEDMECE"/>
<gene>
    <name evidence="5" type="ORF">ACA1_173100</name>
</gene>
<keyword evidence="1" id="KW-0677">Repeat</keyword>
<dbReference type="SUPFAM" id="SSF81296">
    <property type="entry name" value="E set domains"/>
    <property type="match status" value="5"/>
</dbReference>
<dbReference type="OrthoDB" id="18740at2759"/>
<evidence type="ECO:0000313" key="6">
    <source>
        <dbReference type="Proteomes" id="UP000011083"/>
    </source>
</evidence>
<name>L8HJ20_ACACF</name>
<feature type="repeat" description="Filamin" evidence="3">
    <location>
        <begin position="450"/>
        <end position="549"/>
    </location>
</feature>
<reference evidence="5 6" key="1">
    <citation type="journal article" date="2013" name="Genome Biol.">
        <title>Genome of Acanthamoeba castellanii highlights extensive lateral gene transfer and early evolution of tyrosine kinase signaling.</title>
        <authorList>
            <person name="Clarke M."/>
            <person name="Lohan A.J."/>
            <person name="Liu B."/>
            <person name="Lagkouvardos I."/>
            <person name="Roy S."/>
            <person name="Zafar N."/>
            <person name="Bertelli C."/>
            <person name="Schilde C."/>
            <person name="Kianianmomeni A."/>
            <person name="Burglin T.R."/>
            <person name="Frech C."/>
            <person name="Turcotte B."/>
            <person name="Kopec K.O."/>
            <person name="Synnott J.M."/>
            <person name="Choo C."/>
            <person name="Paponov I."/>
            <person name="Finkler A."/>
            <person name="Soon Heng Tan C."/>
            <person name="Hutchins A.P."/>
            <person name="Weinmeier T."/>
            <person name="Rattei T."/>
            <person name="Chu J.S."/>
            <person name="Gimenez G."/>
            <person name="Irimia M."/>
            <person name="Rigden D.J."/>
            <person name="Fitzpatrick D.A."/>
            <person name="Lorenzo-Morales J."/>
            <person name="Bateman A."/>
            <person name="Chiu C.H."/>
            <person name="Tang P."/>
            <person name="Hegemann P."/>
            <person name="Fromm H."/>
            <person name="Raoult D."/>
            <person name="Greub G."/>
            <person name="Miranda-Saavedra D."/>
            <person name="Chen N."/>
            <person name="Nash P."/>
            <person name="Ginger M.L."/>
            <person name="Horn M."/>
            <person name="Schaap P."/>
            <person name="Caler L."/>
            <person name="Loftus B."/>
        </authorList>
    </citation>
    <scope>NUCLEOTIDE SEQUENCE [LARGE SCALE GENOMIC DNA]</scope>
    <source>
        <strain evidence="5 6">Neff</strain>
    </source>
</reference>
<dbReference type="PROSITE" id="PS00020">
    <property type="entry name" value="ACTININ_2"/>
    <property type="match status" value="1"/>
</dbReference>
<feature type="repeat" description="Filamin" evidence="3">
    <location>
        <begin position="665"/>
        <end position="716"/>
    </location>
</feature>
<accession>L8HJ20</accession>
<dbReference type="InterPro" id="IPR014756">
    <property type="entry name" value="Ig_E-set"/>
</dbReference>
<dbReference type="Pfam" id="PF00307">
    <property type="entry name" value="CH"/>
    <property type="match status" value="2"/>
</dbReference>
<feature type="repeat" description="Filamin" evidence="3">
    <location>
        <begin position="350"/>
        <end position="450"/>
    </location>
</feature>
<dbReference type="CDD" id="cd21184">
    <property type="entry name" value="CH_FLN-like_rpt2"/>
    <property type="match status" value="1"/>
</dbReference>
<dbReference type="PROSITE" id="PS50021">
    <property type="entry name" value="CH"/>
    <property type="match status" value="2"/>
</dbReference>
<dbReference type="InterPro" id="IPR001298">
    <property type="entry name" value="Filamin/ABP280_rpt"/>
</dbReference>
<dbReference type="AlphaFoldDB" id="L8HJ20"/>
<dbReference type="SMART" id="SM00033">
    <property type="entry name" value="CH"/>
    <property type="match status" value="2"/>
</dbReference>
<dbReference type="InterPro" id="IPR044801">
    <property type="entry name" value="Filamin"/>
</dbReference>
<dbReference type="Pfam" id="PF00630">
    <property type="entry name" value="Filamin"/>
    <property type="match status" value="4"/>
</dbReference>
<dbReference type="Proteomes" id="UP000011083">
    <property type="component" value="Unassembled WGS sequence"/>
</dbReference>
<evidence type="ECO:0000259" key="4">
    <source>
        <dbReference type="PROSITE" id="PS50021"/>
    </source>
</evidence>
<feature type="repeat" description="Filamin" evidence="3">
    <location>
        <begin position="550"/>
        <end position="650"/>
    </location>
</feature>
<feature type="domain" description="Calponin-homology (CH)" evidence="4">
    <location>
        <begin position="17"/>
        <end position="122"/>
    </location>
</feature>
<dbReference type="PANTHER" id="PTHR38537:SF8">
    <property type="entry name" value="FILAMIN-A"/>
    <property type="match status" value="1"/>
</dbReference>
<sequence>MAQQQHAVSPADKTWVDVQKKAFTRWANQFLAERRMKVEDIETGLSNGINLCNLLEIISSKSLGKINLKPTMRYHYLENNGRAVKFIKDEGLQLVGIGPEDIVDGKVKLILGLIWTLILRYQINMIGQGSPKWELLQWVNAQIAPYNVDKPVVNFTTNWCDGRVLSALCDSVQPGVLTPTDMSALTNDALQDLEKAMQTALDHFNIARLIDPEDMVNTPDELSLMTYLSAFRNYLSEEEHRKREELARKKRTADPAHCYAYGPGLERADTYQSADFTIVAKNYFDEELPTGGDQFEVTIAGPEGHIQPTVTDGGDGKYPVHYTVTKPGDYTITIKLRDEAIKNSPYTVHIDGPSAGHSVATGPGVEGAQTKKPAQFRVTSFNAQGQQIKTGGDKYEVQVEGPEAVPAPSLTDNQDGTFDGAYQVATPGRYVVKVTLDGEPIKGSPYGLLIEGARAALSFAEGPGLVGGQTTKPGVFTIHAYSPDGDRCTDGGDPFQVDIQGPAQVQPSITDNADGTYTVQYTPTEPGDYQVNVTLHGEPIKESPVTVFIKSSPDAGKSWAEGTGLVALVDTDMGHFVIHAVDKAGVQRTDGGDQFEVAIAAPNGDLPATVTDNGDGTYAVQFEPIVPGQYTIAVTFEGGAIQGAPFTVPCTEGTDYSASGFGVFSFTIQARDRRGDKKTFGGDKFTVDIAGPTGDASEVGEVQTNDNGDGTYTAVYALAGQKGDIFTILAKLNGHGVGTYKQNM</sequence>
<keyword evidence="2" id="KW-0009">Actin-binding</keyword>